<dbReference type="Proteomes" id="UP000504608">
    <property type="component" value="Unplaced"/>
</dbReference>
<keyword evidence="6 9" id="KW-0505">Motor protein</keyword>
<dbReference type="GO" id="GO:0051231">
    <property type="term" value="P:spindle elongation"/>
    <property type="evidence" value="ECO:0007669"/>
    <property type="project" value="TreeGrafter"/>
</dbReference>
<dbReference type="InterPro" id="IPR010994">
    <property type="entry name" value="RuvA_2-like"/>
</dbReference>
<evidence type="ECO:0000256" key="6">
    <source>
        <dbReference type="ARBA" id="ARBA00023175"/>
    </source>
</evidence>
<evidence type="ECO:0000256" key="4">
    <source>
        <dbReference type="ARBA" id="ARBA00022701"/>
    </source>
</evidence>
<comment type="function">
    <text evidence="7">Kinesin family member that is involved in spindle formation and the movements of chromosomes during mitosis and meiosis. Binds to microtubules and to DNA. Plays a role in congression of laterally attached chromosomes in NDC80-depleted cells.</text>
</comment>
<proteinExistence type="inferred from homology"/>
<evidence type="ECO:0000256" key="9">
    <source>
        <dbReference type="PROSITE-ProRule" id="PRU00283"/>
    </source>
</evidence>
<protein>
    <recommendedName>
        <fullName evidence="1">Kinesin-like protein KIF22</fullName>
    </recommendedName>
</protein>
<dbReference type="PRINTS" id="PR00380">
    <property type="entry name" value="KINESINHEAVY"/>
</dbReference>
<keyword evidence="4" id="KW-0493">Microtubule</keyword>
<evidence type="ECO:0000256" key="5">
    <source>
        <dbReference type="ARBA" id="ARBA00023054"/>
    </source>
</evidence>
<evidence type="ECO:0000256" key="1">
    <source>
        <dbReference type="ARBA" id="ARBA00018237"/>
    </source>
</evidence>
<dbReference type="AlphaFoldDB" id="A0A6J1I7G6"/>
<dbReference type="SUPFAM" id="SSF52540">
    <property type="entry name" value="P-loop containing nucleoside triphosphate hydrolases"/>
    <property type="match status" value="1"/>
</dbReference>
<dbReference type="Gene3D" id="1.10.150.280">
    <property type="entry name" value="AF1531-like domain"/>
    <property type="match status" value="1"/>
</dbReference>
<sequence>MDSSAKVESKLRRVPKGFNEARKVRVVARIKSFADQVLDGGSMASWISVNKPDGDASDSVTISFGGQPVSRKETYEVDYCYEQNEDTEKIFAKEVKPLICGVFDGHHATVIAYGARGTGKTSTIQGTIEKPGLASLSMNELLLMAKEKGKSIFISYYEVYVDHVYDLLDPKRPTVLVLDNGHGKIQLKGLSQIPVKSLSDFYELYLGSSSRKQGQKIANESPHRSHRGLIVHISSTNEAASDTHSVAKMNFVDMAGYEDARRKSTDGTSLVENSKINKFTYALLNVASALNSNDNHVPYRESKLTRILQESMGGTQSKILMISCLNSSFCQDSIYMANLAARSCQVTKRVASDTIRKMKSSTNSVVHSSLRNQIPKSVSATAKKQTISRSYFSEKKASVSTTSSYTIKGRKLFEDATSHLGKRDKEIQLPSASSDCVPLKYEEATSVVDQEFSAAGISSAVETTIAPKDVSNSNHDPGRIIDGMNALSATGDGPNINEGNNRSMINIVDELPVESTPGVTSSTSLSVVQSSDLDKENNGCSTINEDKSPPLSAQLQALSNNWRSVCSSTRACLRVSDNNAPNGLVFTDVTEPQTPTMERSLCVYNEQDVVNPSTPWETFSQRSTGVKKSLVEDYLRLLNTASKEELKKLKGIGEKRATSIIEFRAESPQPFRSLDDLMEIGLSAKQIKEMMKKEVAGLLFN</sequence>
<dbReference type="Pfam" id="PF12836">
    <property type="entry name" value="HHH_3"/>
    <property type="match status" value="1"/>
</dbReference>
<feature type="domain" description="Kinesin motor" evidence="11">
    <location>
        <begin position="23"/>
        <end position="346"/>
    </location>
</feature>
<evidence type="ECO:0000313" key="12">
    <source>
        <dbReference type="Proteomes" id="UP000504608"/>
    </source>
</evidence>
<comment type="similarity">
    <text evidence="8">Belongs to the TRAFAC class myosin-kinesin ATPase superfamily. Kinesin family. KIN-10 subfamily.</text>
</comment>
<keyword evidence="12" id="KW-1185">Reference proteome</keyword>
<dbReference type="PANTHER" id="PTHR47969:SF9">
    <property type="entry name" value="KINESIN-LIKE PROTEIN"/>
    <property type="match status" value="1"/>
</dbReference>
<accession>A0A6J1I7G6</accession>
<evidence type="ECO:0000256" key="3">
    <source>
        <dbReference type="ARBA" id="ARBA00022553"/>
    </source>
</evidence>
<reference evidence="13" key="1">
    <citation type="submission" date="2025-08" db="UniProtKB">
        <authorList>
            <consortium name="RefSeq"/>
        </authorList>
    </citation>
    <scope>IDENTIFICATION</scope>
    <source>
        <tissue evidence="13">Young leaves</tissue>
    </source>
</reference>
<name>A0A6J1I7G6_CUCMA</name>
<organism evidence="12 13">
    <name type="scientific">Cucurbita maxima</name>
    <name type="common">Pumpkin</name>
    <name type="synonym">Winter squash</name>
    <dbReference type="NCBI Taxonomy" id="3661"/>
    <lineage>
        <taxon>Eukaryota</taxon>
        <taxon>Viridiplantae</taxon>
        <taxon>Streptophyta</taxon>
        <taxon>Embryophyta</taxon>
        <taxon>Tracheophyta</taxon>
        <taxon>Spermatophyta</taxon>
        <taxon>Magnoliopsida</taxon>
        <taxon>eudicotyledons</taxon>
        <taxon>Gunneridae</taxon>
        <taxon>Pentapetalae</taxon>
        <taxon>rosids</taxon>
        <taxon>fabids</taxon>
        <taxon>Cucurbitales</taxon>
        <taxon>Cucurbitaceae</taxon>
        <taxon>Cucurbiteae</taxon>
        <taxon>Cucurbita</taxon>
    </lineage>
</organism>
<dbReference type="InterPro" id="IPR001752">
    <property type="entry name" value="Kinesin_motor_dom"/>
</dbReference>
<dbReference type="FunFam" id="1.10.150.280:FF:000003">
    <property type="entry name" value="Kinesin-like protein KIN-10C"/>
    <property type="match status" value="1"/>
</dbReference>
<keyword evidence="9" id="KW-0547">Nucleotide-binding</keyword>
<dbReference type="Pfam" id="PF00225">
    <property type="entry name" value="Kinesin"/>
    <property type="match status" value="1"/>
</dbReference>
<dbReference type="InterPro" id="IPR027417">
    <property type="entry name" value="P-loop_NTPase"/>
</dbReference>
<feature type="region of interest" description="Disordered" evidence="10">
    <location>
        <begin position="514"/>
        <end position="548"/>
    </location>
</feature>
<evidence type="ECO:0000256" key="7">
    <source>
        <dbReference type="ARBA" id="ARBA00045288"/>
    </source>
</evidence>
<dbReference type="GO" id="GO:0007052">
    <property type="term" value="P:mitotic spindle organization"/>
    <property type="evidence" value="ECO:0007669"/>
    <property type="project" value="TreeGrafter"/>
</dbReference>
<dbReference type="PANTHER" id="PTHR47969">
    <property type="entry name" value="CHROMOSOME-ASSOCIATED KINESIN KIF4A-RELATED"/>
    <property type="match status" value="1"/>
</dbReference>
<keyword evidence="2" id="KW-1017">Isopeptide bond</keyword>
<dbReference type="SUPFAM" id="SSF47781">
    <property type="entry name" value="RuvA domain 2-like"/>
    <property type="match status" value="1"/>
</dbReference>
<dbReference type="InterPro" id="IPR036961">
    <property type="entry name" value="Kinesin_motor_dom_sf"/>
</dbReference>
<keyword evidence="3" id="KW-0597">Phosphoprotein</keyword>
<dbReference type="GO" id="GO:0005875">
    <property type="term" value="C:microtubule associated complex"/>
    <property type="evidence" value="ECO:0007669"/>
    <property type="project" value="TreeGrafter"/>
</dbReference>
<dbReference type="GeneID" id="111471516"/>
<evidence type="ECO:0000256" key="8">
    <source>
        <dbReference type="ARBA" id="ARBA00061615"/>
    </source>
</evidence>
<dbReference type="GO" id="GO:0006281">
    <property type="term" value="P:DNA repair"/>
    <property type="evidence" value="ECO:0007669"/>
    <property type="project" value="InterPro"/>
</dbReference>
<evidence type="ECO:0000256" key="10">
    <source>
        <dbReference type="SAM" id="MobiDB-lite"/>
    </source>
</evidence>
<dbReference type="GO" id="GO:0008017">
    <property type="term" value="F:microtubule binding"/>
    <property type="evidence" value="ECO:0007669"/>
    <property type="project" value="InterPro"/>
</dbReference>
<dbReference type="PROSITE" id="PS50067">
    <property type="entry name" value="KINESIN_MOTOR_2"/>
    <property type="match status" value="1"/>
</dbReference>
<dbReference type="GO" id="GO:0003677">
    <property type="term" value="F:DNA binding"/>
    <property type="evidence" value="ECO:0007669"/>
    <property type="project" value="InterPro"/>
</dbReference>
<dbReference type="SMART" id="SM00278">
    <property type="entry name" value="HhH1"/>
    <property type="match status" value="1"/>
</dbReference>
<dbReference type="InterPro" id="IPR003583">
    <property type="entry name" value="Hlx-hairpin-Hlx_DNA-bd_motif"/>
</dbReference>
<dbReference type="SMART" id="SM00129">
    <property type="entry name" value="KISc"/>
    <property type="match status" value="1"/>
</dbReference>
<keyword evidence="5" id="KW-0175">Coiled coil</keyword>
<evidence type="ECO:0000259" key="11">
    <source>
        <dbReference type="PROSITE" id="PS50067"/>
    </source>
</evidence>
<dbReference type="GO" id="GO:0005874">
    <property type="term" value="C:microtubule"/>
    <property type="evidence" value="ECO:0007669"/>
    <property type="project" value="UniProtKB-KW"/>
</dbReference>
<dbReference type="GO" id="GO:0007018">
    <property type="term" value="P:microtubule-based movement"/>
    <property type="evidence" value="ECO:0007669"/>
    <property type="project" value="InterPro"/>
</dbReference>
<evidence type="ECO:0000256" key="2">
    <source>
        <dbReference type="ARBA" id="ARBA00022499"/>
    </source>
</evidence>
<gene>
    <name evidence="13" type="primary">LOC111471516</name>
</gene>
<dbReference type="RefSeq" id="XP_022972991.1">
    <property type="nucleotide sequence ID" value="XM_023117223.1"/>
</dbReference>
<dbReference type="GO" id="GO:0003777">
    <property type="term" value="F:microtubule motor activity"/>
    <property type="evidence" value="ECO:0007669"/>
    <property type="project" value="InterPro"/>
</dbReference>
<feature type="compositionally biased region" description="Low complexity" evidence="10">
    <location>
        <begin position="515"/>
        <end position="531"/>
    </location>
</feature>
<dbReference type="GO" id="GO:0005524">
    <property type="term" value="F:ATP binding"/>
    <property type="evidence" value="ECO:0007669"/>
    <property type="project" value="UniProtKB-UniRule"/>
</dbReference>
<dbReference type="InterPro" id="IPR027640">
    <property type="entry name" value="Kinesin-like_fam"/>
</dbReference>
<keyword evidence="9" id="KW-0067">ATP-binding</keyword>
<feature type="binding site" evidence="9">
    <location>
        <begin position="114"/>
        <end position="121"/>
    </location>
    <ligand>
        <name>ATP</name>
        <dbReference type="ChEBI" id="CHEBI:30616"/>
    </ligand>
</feature>
<dbReference type="Gene3D" id="3.40.850.10">
    <property type="entry name" value="Kinesin motor domain"/>
    <property type="match status" value="1"/>
</dbReference>
<evidence type="ECO:0000313" key="13">
    <source>
        <dbReference type="RefSeq" id="XP_022972991.1"/>
    </source>
</evidence>